<accession>A0AAX0B4V7</accession>
<dbReference type="AlphaFoldDB" id="A0AAX0B4V7"/>
<comment type="caution">
    <text evidence="2">The sequence shown here is derived from an EMBL/GenBank/DDBJ whole genome shotgun (WGS) entry which is preliminary data.</text>
</comment>
<name>A0AAX0B4V7_CLOBE</name>
<keyword evidence="1" id="KW-0472">Membrane</keyword>
<feature type="transmembrane region" description="Helical" evidence="1">
    <location>
        <begin position="36"/>
        <end position="55"/>
    </location>
</feature>
<feature type="transmembrane region" description="Helical" evidence="1">
    <location>
        <begin position="12"/>
        <end position="30"/>
    </location>
</feature>
<keyword evidence="2" id="KW-0969">Cilium</keyword>
<evidence type="ECO:0000313" key="2">
    <source>
        <dbReference type="EMBL" id="NRT90161.1"/>
    </source>
</evidence>
<keyword evidence="1" id="KW-1133">Transmembrane helix</keyword>
<evidence type="ECO:0000256" key="1">
    <source>
        <dbReference type="SAM" id="Phobius"/>
    </source>
</evidence>
<dbReference type="RefSeq" id="WP_077843126.1">
    <property type="nucleotide sequence ID" value="NZ_CP107022.1"/>
</dbReference>
<reference evidence="2" key="2">
    <citation type="journal article" date="2022" name="Nat. Biotechnol.">
        <title>Carbon-negative production of acetone and isopropanol by gas fermentation at industrial pilot scale.</title>
        <authorList>
            <person name="Liew F.E."/>
            <person name="Nogle R."/>
            <person name="Abdalla T."/>
            <person name="Rasor B.J."/>
            <person name="Canter C."/>
            <person name="Jensen R.O."/>
            <person name="Wang L."/>
            <person name="Strutz J."/>
            <person name="Chirania P."/>
            <person name="De Tissera S."/>
            <person name="Mueller A.P."/>
            <person name="Ruan Z."/>
            <person name="Gao A."/>
            <person name="Tran L."/>
            <person name="Engle N.L."/>
            <person name="Bromley J.C."/>
            <person name="Daniell J."/>
            <person name="Conrado R."/>
            <person name="Tschaplinski T.J."/>
            <person name="Giannone R.J."/>
            <person name="Hettich R.L."/>
            <person name="Karim A.S."/>
            <person name="Simpson S.D."/>
            <person name="Brown S.D."/>
            <person name="Leang C."/>
            <person name="Jewett M.C."/>
            <person name="Kopke M."/>
        </authorList>
    </citation>
    <scope>NUCLEOTIDE SEQUENCE</scope>
    <source>
        <strain evidence="2">DJ080</strain>
    </source>
</reference>
<dbReference type="Proteomes" id="UP001193748">
    <property type="component" value="Unassembled WGS sequence"/>
</dbReference>
<keyword evidence="1" id="KW-0812">Transmembrane</keyword>
<reference evidence="2" key="1">
    <citation type="submission" date="2020-05" db="EMBL/GenBank/DDBJ databases">
        <authorList>
            <person name="Brown S."/>
            <person name="Huntemann M."/>
            <person name="Clum A."/>
            <person name="Spunde A."/>
            <person name="Palaniappan K."/>
            <person name="Ritter S."/>
            <person name="Mikhailova N."/>
            <person name="Chen I.-M."/>
            <person name="Stamatis D."/>
            <person name="Reddy T."/>
            <person name="O'Malley R."/>
            <person name="Daum C."/>
            <person name="Shapiro N."/>
            <person name="Ivanova N."/>
            <person name="Kyrpides N."/>
            <person name="Woyke T."/>
        </authorList>
    </citation>
    <scope>NUCLEOTIDE SEQUENCE</scope>
    <source>
        <strain evidence="2">DJ080</strain>
    </source>
</reference>
<organism evidence="2 3">
    <name type="scientific">Clostridium beijerinckii</name>
    <name type="common">Clostridium MP</name>
    <dbReference type="NCBI Taxonomy" id="1520"/>
    <lineage>
        <taxon>Bacteria</taxon>
        <taxon>Bacillati</taxon>
        <taxon>Bacillota</taxon>
        <taxon>Clostridia</taxon>
        <taxon>Eubacteriales</taxon>
        <taxon>Clostridiaceae</taxon>
        <taxon>Clostridium</taxon>
    </lineage>
</organism>
<sequence length="56" mass="6870">MKKNWYEKSWVILFFLIAFPLVGIYLMWRYDPSNKIVKILLTILFITWAVARVTYR</sequence>
<keyword evidence="2" id="KW-0282">Flagellum</keyword>
<dbReference type="EMBL" id="JABSWW010000001">
    <property type="protein sequence ID" value="NRT90161.1"/>
    <property type="molecule type" value="Genomic_DNA"/>
</dbReference>
<evidence type="ECO:0000313" key="3">
    <source>
        <dbReference type="Proteomes" id="UP001193748"/>
    </source>
</evidence>
<proteinExistence type="predicted"/>
<keyword evidence="2" id="KW-0966">Cell projection</keyword>
<protein>
    <submittedName>
        <fullName evidence="2">Flagellar biogenesis protein FliO</fullName>
    </submittedName>
</protein>
<gene>
    <name evidence="2" type="ORF">B0H41_003840</name>
</gene>